<dbReference type="SMART" id="SM00065">
    <property type="entry name" value="GAF"/>
    <property type="match status" value="1"/>
</dbReference>
<reference evidence="6" key="1">
    <citation type="submission" date="2016-01" db="EMBL/GenBank/DDBJ databases">
        <authorList>
            <person name="Mcilroy J.S."/>
            <person name="Karst M S."/>
            <person name="Albertsen M."/>
        </authorList>
    </citation>
    <scope>NUCLEOTIDE SEQUENCE</scope>
    <source>
        <strain evidence="6">Cfx-K</strain>
    </source>
</reference>
<dbReference type="Gene3D" id="1.20.5.1930">
    <property type="match status" value="1"/>
</dbReference>
<keyword evidence="1" id="KW-0808">Transferase</keyword>
<dbReference type="CDD" id="cd16917">
    <property type="entry name" value="HATPase_UhpB-NarQ-NarX-like"/>
    <property type="match status" value="1"/>
</dbReference>
<keyword evidence="2" id="KW-0418">Kinase</keyword>
<dbReference type="InterPro" id="IPR035965">
    <property type="entry name" value="PAS-like_dom_sf"/>
</dbReference>
<evidence type="ECO:0008006" key="8">
    <source>
        <dbReference type="Google" id="ProtNLM"/>
    </source>
</evidence>
<dbReference type="InterPro" id="IPR050482">
    <property type="entry name" value="Sensor_HK_TwoCompSys"/>
</dbReference>
<dbReference type="PROSITE" id="PS50109">
    <property type="entry name" value="HIS_KIN"/>
    <property type="match status" value="1"/>
</dbReference>
<keyword evidence="3" id="KW-0902">Two-component regulatory system</keyword>
<protein>
    <recommendedName>
        <fullName evidence="8">PAS domain S-box protein</fullName>
    </recommendedName>
</protein>
<evidence type="ECO:0000259" key="4">
    <source>
        <dbReference type="PROSITE" id="PS50109"/>
    </source>
</evidence>
<dbReference type="PANTHER" id="PTHR24421">
    <property type="entry name" value="NITRATE/NITRITE SENSOR PROTEIN NARX-RELATED"/>
    <property type="match status" value="1"/>
</dbReference>
<dbReference type="Gene3D" id="3.30.565.10">
    <property type="entry name" value="Histidine kinase-like ATPase, C-terminal domain"/>
    <property type="match status" value="1"/>
</dbReference>
<evidence type="ECO:0000256" key="2">
    <source>
        <dbReference type="ARBA" id="ARBA00022777"/>
    </source>
</evidence>
<dbReference type="SMART" id="SM00387">
    <property type="entry name" value="HATPase_c"/>
    <property type="match status" value="1"/>
</dbReference>
<dbReference type="Pfam" id="PF07730">
    <property type="entry name" value="HisKA_3"/>
    <property type="match status" value="1"/>
</dbReference>
<dbReference type="SUPFAM" id="SSF55785">
    <property type="entry name" value="PYP-like sensor domain (PAS domain)"/>
    <property type="match status" value="1"/>
</dbReference>
<dbReference type="InterPro" id="IPR011712">
    <property type="entry name" value="Sig_transdc_His_kin_sub3_dim/P"/>
</dbReference>
<dbReference type="PROSITE" id="PS50112">
    <property type="entry name" value="PAS"/>
    <property type="match status" value="1"/>
</dbReference>
<sequence length="500" mass="54977">MPNLPSEDPERPYRRIFEALGDGLILNDVETGLVVEANPAAGSMHGYTHEDFIGLSPATFMHPDSFALFTQWLQTVQIGKSFEATVVHTRRDGTPFTVNLRGTGCNYRDRLCLLSSVRDVSEQVKLLEISQTLASELELQPGLILDQLREILEYTHGVVFTLEGWDLVAQAVSGKQQLDETLPFRVRVGGMETLTALVNERRPQRTADVWGADPVARFLRLLLAEQAAGLLEGVHSWMWVPLATKGRVIGGVGVARVQPNYFTAHHADLALMLANQATIALVNTQQYQQGQVLASLEERRRLAQNLHDAVNQSLFSASLIAEVLPRLWEQHPKEVRESLEDLRRLTRGALAEMRGLLVDLRPLELSESELSELLPLLGDAFSGRTNVPVTVTVGEIGALPGEVQVALYRLCQEALNNVAKHAAATRVAIDLRHEAGIVELRICDDGRGFDTNQIYSGHYGLGMMRERAAAIGATVSITSRSGEGTEITTRWPSAAHGEAP</sequence>
<dbReference type="SMART" id="SM00091">
    <property type="entry name" value="PAS"/>
    <property type="match status" value="1"/>
</dbReference>
<dbReference type="Pfam" id="PF01590">
    <property type="entry name" value="GAF"/>
    <property type="match status" value="1"/>
</dbReference>
<evidence type="ECO:0000256" key="3">
    <source>
        <dbReference type="ARBA" id="ARBA00023012"/>
    </source>
</evidence>
<dbReference type="Gene3D" id="3.30.450.20">
    <property type="entry name" value="PAS domain"/>
    <property type="match status" value="1"/>
</dbReference>
<dbReference type="InterPro" id="IPR003594">
    <property type="entry name" value="HATPase_dom"/>
</dbReference>
<feature type="domain" description="Histidine kinase" evidence="4">
    <location>
        <begin position="305"/>
        <end position="495"/>
    </location>
</feature>
<dbReference type="Proteomes" id="UP000215027">
    <property type="component" value="Chromosome I"/>
</dbReference>
<dbReference type="AlphaFoldDB" id="A0A170PII5"/>
<dbReference type="SUPFAM" id="SSF55874">
    <property type="entry name" value="ATPase domain of HSP90 chaperone/DNA topoisomerase II/histidine kinase"/>
    <property type="match status" value="1"/>
</dbReference>
<dbReference type="OrthoDB" id="9781904at2"/>
<dbReference type="GO" id="GO:0046983">
    <property type="term" value="F:protein dimerization activity"/>
    <property type="evidence" value="ECO:0007669"/>
    <property type="project" value="InterPro"/>
</dbReference>
<name>A0A170PII5_9CHLR</name>
<proteinExistence type="predicted"/>
<gene>
    <name evidence="6" type="ORF">CFX0092_A2999</name>
</gene>
<keyword evidence="7" id="KW-1185">Reference proteome</keyword>
<evidence type="ECO:0000313" key="6">
    <source>
        <dbReference type="EMBL" id="CUS04877.2"/>
    </source>
</evidence>
<dbReference type="KEGG" id="pbf:CFX0092_A2999"/>
<dbReference type="Pfam" id="PF13426">
    <property type="entry name" value="PAS_9"/>
    <property type="match status" value="1"/>
</dbReference>
<organism evidence="6 7">
    <name type="scientific">Candidatus Promineifilum breve</name>
    <dbReference type="NCBI Taxonomy" id="1806508"/>
    <lineage>
        <taxon>Bacteria</taxon>
        <taxon>Bacillati</taxon>
        <taxon>Chloroflexota</taxon>
        <taxon>Ardenticatenia</taxon>
        <taxon>Candidatus Promineifilales</taxon>
        <taxon>Candidatus Promineifilaceae</taxon>
        <taxon>Candidatus Promineifilum</taxon>
    </lineage>
</organism>
<dbReference type="EMBL" id="LN890655">
    <property type="protein sequence ID" value="CUS04877.2"/>
    <property type="molecule type" value="Genomic_DNA"/>
</dbReference>
<dbReference type="InterPro" id="IPR036890">
    <property type="entry name" value="HATPase_C_sf"/>
</dbReference>
<evidence type="ECO:0000313" key="7">
    <source>
        <dbReference type="Proteomes" id="UP000215027"/>
    </source>
</evidence>
<evidence type="ECO:0000259" key="5">
    <source>
        <dbReference type="PROSITE" id="PS50112"/>
    </source>
</evidence>
<dbReference type="GO" id="GO:0016020">
    <property type="term" value="C:membrane"/>
    <property type="evidence" value="ECO:0007669"/>
    <property type="project" value="InterPro"/>
</dbReference>
<dbReference type="InterPro" id="IPR000014">
    <property type="entry name" value="PAS"/>
</dbReference>
<dbReference type="GO" id="GO:0000155">
    <property type="term" value="F:phosphorelay sensor kinase activity"/>
    <property type="evidence" value="ECO:0007669"/>
    <property type="project" value="InterPro"/>
</dbReference>
<dbReference type="CDD" id="cd00130">
    <property type="entry name" value="PAS"/>
    <property type="match status" value="1"/>
</dbReference>
<dbReference type="NCBIfam" id="TIGR00229">
    <property type="entry name" value="sensory_box"/>
    <property type="match status" value="1"/>
</dbReference>
<dbReference type="SUPFAM" id="SSF55781">
    <property type="entry name" value="GAF domain-like"/>
    <property type="match status" value="1"/>
</dbReference>
<dbReference type="InterPro" id="IPR003018">
    <property type="entry name" value="GAF"/>
</dbReference>
<dbReference type="Pfam" id="PF02518">
    <property type="entry name" value="HATPase_c"/>
    <property type="match status" value="1"/>
</dbReference>
<evidence type="ECO:0000256" key="1">
    <source>
        <dbReference type="ARBA" id="ARBA00022679"/>
    </source>
</evidence>
<dbReference type="InterPro" id="IPR005467">
    <property type="entry name" value="His_kinase_dom"/>
</dbReference>
<accession>A0A170PII5</accession>
<dbReference type="PANTHER" id="PTHR24421:SF61">
    <property type="entry name" value="OXYGEN SENSOR HISTIDINE KINASE NREB"/>
    <property type="match status" value="1"/>
</dbReference>
<dbReference type="Gene3D" id="3.30.450.40">
    <property type="match status" value="1"/>
</dbReference>
<dbReference type="InterPro" id="IPR029016">
    <property type="entry name" value="GAF-like_dom_sf"/>
</dbReference>
<feature type="domain" description="PAS" evidence="5">
    <location>
        <begin position="9"/>
        <end position="80"/>
    </location>
</feature>